<feature type="compositionally biased region" description="Low complexity" evidence="2">
    <location>
        <begin position="1080"/>
        <end position="1097"/>
    </location>
</feature>
<feature type="compositionally biased region" description="Polar residues" evidence="2">
    <location>
        <begin position="22"/>
        <end position="36"/>
    </location>
</feature>
<feature type="region of interest" description="Disordered" evidence="2">
    <location>
        <begin position="554"/>
        <end position="601"/>
    </location>
</feature>
<feature type="region of interest" description="Disordered" evidence="2">
    <location>
        <begin position="1018"/>
        <end position="1122"/>
    </location>
</feature>
<proteinExistence type="predicted"/>
<feature type="compositionally biased region" description="Polar residues" evidence="2">
    <location>
        <begin position="912"/>
        <end position="927"/>
    </location>
</feature>
<dbReference type="InterPro" id="IPR007321">
    <property type="entry name" value="Transposase_28"/>
</dbReference>
<feature type="compositionally biased region" description="Polar residues" evidence="2">
    <location>
        <begin position="583"/>
        <end position="601"/>
    </location>
</feature>
<feature type="domain" description="Transposase (putative) gypsy type" evidence="3">
    <location>
        <begin position="602"/>
        <end position="646"/>
    </location>
</feature>
<name>A0AAD8RU37_LOLMU</name>
<evidence type="ECO:0000256" key="1">
    <source>
        <dbReference type="SAM" id="Coils"/>
    </source>
</evidence>
<dbReference type="Proteomes" id="UP001231189">
    <property type="component" value="Unassembled WGS sequence"/>
</dbReference>
<dbReference type="EMBL" id="JAUUTY010000005">
    <property type="protein sequence ID" value="KAK1631164.1"/>
    <property type="molecule type" value="Genomic_DNA"/>
</dbReference>
<evidence type="ECO:0000259" key="3">
    <source>
        <dbReference type="Pfam" id="PF04195"/>
    </source>
</evidence>
<evidence type="ECO:0000313" key="4">
    <source>
        <dbReference type="EMBL" id="KAK1631164.1"/>
    </source>
</evidence>
<gene>
    <name evidence="4" type="ORF">QYE76_005479</name>
</gene>
<evidence type="ECO:0000256" key="2">
    <source>
        <dbReference type="SAM" id="MobiDB-lite"/>
    </source>
</evidence>
<keyword evidence="5" id="KW-1185">Reference proteome</keyword>
<feature type="compositionally biased region" description="Polar residues" evidence="2">
    <location>
        <begin position="1112"/>
        <end position="1121"/>
    </location>
</feature>
<reference evidence="4" key="1">
    <citation type="submission" date="2023-07" db="EMBL/GenBank/DDBJ databases">
        <title>A chromosome-level genome assembly of Lolium multiflorum.</title>
        <authorList>
            <person name="Chen Y."/>
            <person name="Copetti D."/>
            <person name="Kolliker R."/>
            <person name="Studer B."/>
        </authorList>
    </citation>
    <scope>NUCLEOTIDE SEQUENCE</scope>
    <source>
        <strain evidence="4">02402/16</strain>
        <tissue evidence="4">Leaf</tissue>
    </source>
</reference>
<feature type="compositionally biased region" description="Pro residues" evidence="2">
    <location>
        <begin position="1059"/>
        <end position="1074"/>
    </location>
</feature>
<dbReference type="Pfam" id="PF04195">
    <property type="entry name" value="Transposase_28"/>
    <property type="match status" value="1"/>
</dbReference>
<sequence length="1521" mass="167093">MRLSQMDGCARYSPEFGDSDMTVDNNAPFSPDSTARGSGAFRFPDLNDSPDLRRTQGHVTDGTGLPRDLFPDNGKRTQQVFGSVSGVSMGQDEIAGEEEILNGIIRGHAYKPPVDDYEEEADEDEGEEEVQEELIDAETGASVRRTRSRSAGTRGPRWRSLEDECLIEAWKQVSFCPITGANQTGGKYYKRILDCFNEKKNYGDYATIEMNQNDGALSHRWNLIKASCSKFHGYYEKIKARKESGTMMVDWDDLLHTLLKDGEDGPVDPAGASTGRPIGNKKAKADRNAAPVLAAMDASIEKMITSFSLENKEAADRAVIRVQHASVGNPKRKNTPKLVPVRDMRTVPGVPASGFKSFVSLAQLMWRTGSMEAGEKVSAQPGRITELNRGEVNLGPLLENAEKWNQAELSPATRGPGKDKLPVVVTSGSRSTAQHLSRLTRVVKEFDTTWHDASGNVVSSTPLRLRRSPSAVARSSFGARRTHAVPPPDFAVRRSSAATSSRLPHLCFFASFSASPSTVLAGGCRPASPPANSLPSDRAAQDLHAGFESGISVSPPTLAMSDEESSSASSSSLSLKRRRPSPGESTASDPMETDSGSQQESDFYELQPHHLPGNAIFYLSCYATFMEAYIGIRPTCETFARFFNLRINSVQGKEIPKPKPPVQCGSCIVGSRQGSTFLKFTGLESCRTWQGTFFYVKNTGRADRINLPPYQEGPPSRANWSYNPRTEHAETNRVVRFLASLKKETNICSDDVIRTFISRRVLPLKRRAHRMSEMYGPGDPTKITGRALSKKDVVLKAKQICQTAMPFTWEWGLLPLSSSNRPTQEARDRFPSIQAEPRGPLRKRAFDSFDPDPYIFWKDLKMGKTPAARLGRDPPEPTGNPEELVVLEIHERVPPLRAEAGIEFVDKLMAQGQKNKQPASTAGSSHAPQALPDGARGGEEVGVRRYARKAMPTASAPLSNLARGHRALRDPQGPQPLLLVQARYHLVPATPLPPFRGAQQIRGVRPLHHEITARRNLFLPHTHRRQEEGCRAEPWPPVPDHFRPESSAPEGSKTGDAPSAPPSPRTILMPPPEAPRAKPSKAAPGAPPAKTSGASSTAPPPKPSKLIKGKATASSAPSGGQQPLVLHVSKAAKSASMKATGLLGRITEFQRQGRDLGHLLPYAQKWNAADITPATRGMGKDRLPAPDPVGDRSSEEHFMRLRAAVKELDSAWYDSTNNLTVTADTRKALFEELLWEHRELAEAHDKCQVIPEASIDALKEQLAEAQREKDELSRQHQEELNALKTSYQELKSQLIQLGLDHAKVLKAAEVTAAAKLDEALEDACNATVVLRAELEEMAKARKGAEEKAARLEEGHKECDQLILQTDTLALRLFPDSQRYAVKKVDAQRKDKGQADLTVPWTPKDHLVALNARVSHMRCIDRNLSDIPDVATQLYRTLWPGEVVPDTFSLISDRLKETDLDPILSAKRQDRAYRIAEYADMRTFIPPPPGVTDYLDEEEDEAEEELLGDADAGAAPPETPAA</sequence>
<feature type="region of interest" description="Disordered" evidence="2">
    <location>
        <begin position="820"/>
        <end position="844"/>
    </location>
</feature>
<feature type="region of interest" description="Disordered" evidence="2">
    <location>
        <begin position="911"/>
        <end position="937"/>
    </location>
</feature>
<protein>
    <recommendedName>
        <fullName evidence="3">Transposase (putative) gypsy type domain-containing protein</fullName>
    </recommendedName>
</protein>
<keyword evidence="1" id="KW-0175">Coiled coil</keyword>
<dbReference type="PANTHER" id="PTHR33026">
    <property type="entry name" value="OS06G0360600 PROTEIN"/>
    <property type="match status" value="1"/>
</dbReference>
<dbReference type="PANTHER" id="PTHR33026:SF7">
    <property type="entry name" value="OS03G0100275 PROTEIN"/>
    <property type="match status" value="1"/>
</dbReference>
<organism evidence="4 5">
    <name type="scientific">Lolium multiflorum</name>
    <name type="common">Italian ryegrass</name>
    <name type="synonym">Lolium perenne subsp. multiflorum</name>
    <dbReference type="NCBI Taxonomy" id="4521"/>
    <lineage>
        <taxon>Eukaryota</taxon>
        <taxon>Viridiplantae</taxon>
        <taxon>Streptophyta</taxon>
        <taxon>Embryophyta</taxon>
        <taxon>Tracheophyta</taxon>
        <taxon>Spermatophyta</taxon>
        <taxon>Magnoliopsida</taxon>
        <taxon>Liliopsida</taxon>
        <taxon>Poales</taxon>
        <taxon>Poaceae</taxon>
        <taxon>BOP clade</taxon>
        <taxon>Pooideae</taxon>
        <taxon>Poodae</taxon>
        <taxon>Poeae</taxon>
        <taxon>Poeae Chloroplast Group 2 (Poeae type)</taxon>
        <taxon>Loliodinae</taxon>
        <taxon>Loliinae</taxon>
        <taxon>Lolium</taxon>
    </lineage>
</organism>
<comment type="caution">
    <text evidence="4">The sequence shown here is derived from an EMBL/GenBank/DDBJ whole genome shotgun (WGS) entry which is preliminary data.</text>
</comment>
<evidence type="ECO:0000313" key="5">
    <source>
        <dbReference type="Proteomes" id="UP001231189"/>
    </source>
</evidence>
<accession>A0AAD8RU37</accession>
<feature type="compositionally biased region" description="Basic and acidic residues" evidence="2">
    <location>
        <begin position="1178"/>
        <end position="1193"/>
    </location>
</feature>
<feature type="compositionally biased region" description="Acidic residues" evidence="2">
    <location>
        <begin position="1493"/>
        <end position="1507"/>
    </location>
</feature>
<feature type="region of interest" description="Disordered" evidence="2">
    <location>
        <begin position="1485"/>
        <end position="1521"/>
    </location>
</feature>
<feature type="coiled-coil region" evidence="1">
    <location>
        <begin position="1255"/>
        <end position="1293"/>
    </location>
</feature>
<feature type="region of interest" description="Disordered" evidence="2">
    <location>
        <begin position="1"/>
        <end position="74"/>
    </location>
</feature>
<feature type="region of interest" description="Disordered" evidence="2">
    <location>
        <begin position="265"/>
        <end position="284"/>
    </location>
</feature>
<feature type="region of interest" description="Disordered" evidence="2">
    <location>
        <begin position="1174"/>
        <end position="1193"/>
    </location>
</feature>